<keyword evidence="11" id="KW-0742">SOS response</keyword>
<dbReference type="Gene3D" id="2.10.109.10">
    <property type="entry name" value="Umud Fragment, subunit A"/>
    <property type="match status" value="1"/>
</dbReference>
<gene>
    <name evidence="14" type="primary">lexA</name>
    <name evidence="14" type="ORF">EVJ48_01835</name>
</gene>
<dbReference type="CDD" id="cd06529">
    <property type="entry name" value="S24_LexA-like"/>
    <property type="match status" value="1"/>
</dbReference>
<evidence type="ECO:0000256" key="10">
    <source>
        <dbReference type="ARBA" id="ARBA00023204"/>
    </source>
</evidence>
<dbReference type="InterPro" id="IPR050077">
    <property type="entry name" value="LexA_repressor"/>
</dbReference>
<dbReference type="InterPro" id="IPR036388">
    <property type="entry name" value="WH-like_DNA-bd_sf"/>
</dbReference>
<dbReference type="GO" id="GO:0045892">
    <property type="term" value="P:negative regulation of DNA-templated transcription"/>
    <property type="evidence" value="ECO:0007669"/>
    <property type="project" value="InterPro"/>
</dbReference>
<keyword evidence="3" id="KW-0235">DNA replication</keyword>
<dbReference type="Gene3D" id="1.10.10.10">
    <property type="entry name" value="Winged helix-like DNA-binding domain superfamily/Winged helix DNA-binding domain"/>
    <property type="match status" value="1"/>
</dbReference>
<name>A0A520XGF3_9DELT</name>
<evidence type="ECO:0000259" key="13">
    <source>
        <dbReference type="Pfam" id="PF00717"/>
    </source>
</evidence>
<sequence>MDIKLKGRLDSIKGFYIKSGRMPTYSEMTDLFGVKSKNAVFKIVGKLIEKGFLKKDSKGYLLPVSGIYADTAAMLMTNASAIFAAAGAGGGLIKLLGSVEAGFPSPAEEELLDSVSIDKLLIKNPNSSFMLEVSGDSMINAGIMPKDFVVVDKSLTPKEGDIVIARVDGDWTIKYLRKDNGKYILEAANPKYGIITPKQELTVAGVVVGTIRKYK</sequence>
<evidence type="ECO:0000256" key="5">
    <source>
        <dbReference type="ARBA" id="ARBA00022801"/>
    </source>
</evidence>
<keyword evidence="9" id="KW-0804">Transcription</keyword>
<evidence type="ECO:0000256" key="7">
    <source>
        <dbReference type="ARBA" id="ARBA00023015"/>
    </source>
</evidence>
<evidence type="ECO:0000256" key="3">
    <source>
        <dbReference type="ARBA" id="ARBA00022705"/>
    </source>
</evidence>
<dbReference type="InterPro" id="IPR006197">
    <property type="entry name" value="Peptidase_S24_LexA"/>
</dbReference>
<dbReference type="AlphaFoldDB" id="A0A520XGF3"/>
<comment type="caution">
    <text evidence="14">The sequence shown here is derived from an EMBL/GenBank/DDBJ whole genome shotgun (WGS) entry which is preliminary data.</text>
</comment>
<evidence type="ECO:0000256" key="12">
    <source>
        <dbReference type="RuleBase" id="RU003991"/>
    </source>
</evidence>
<dbReference type="PANTHER" id="PTHR33516">
    <property type="entry name" value="LEXA REPRESSOR"/>
    <property type="match status" value="1"/>
</dbReference>
<keyword evidence="7" id="KW-0805">Transcription regulation</keyword>
<dbReference type="InterPro" id="IPR036390">
    <property type="entry name" value="WH_DNA-bd_sf"/>
</dbReference>
<dbReference type="EMBL" id="SHMQ01000002">
    <property type="protein sequence ID" value="RZV40259.1"/>
    <property type="molecule type" value="Genomic_DNA"/>
</dbReference>
<evidence type="ECO:0000313" key="14">
    <source>
        <dbReference type="EMBL" id="RZV40259.1"/>
    </source>
</evidence>
<comment type="similarity">
    <text evidence="1 12">Belongs to the peptidase S24 family.</text>
</comment>
<feature type="domain" description="Peptidase S24/S26A/S26B/S26C" evidence="13">
    <location>
        <begin position="95"/>
        <end position="208"/>
    </location>
</feature>
<evidence type="ECO:0000256" key="8">
    <source>
        <dbReference type="ARBA" id="ARBA00023125"/>
    </source>
</evidence>
<dbReference type="NCBIfam" id="NF007621">
    <property type="entry name" value="PRK10276.1"/>
    <property type="match status" value="1"/>
</dbReference>
<evidence type="ECO:0000256" key="2">
    <source>
        <dbReference type="ARBA" id="ARBA00022491"/>
    </source>
</evidence>
<evidence type="ECO:0000256" key="1">
    <source>
        <dbReference type="ARBA" id="ARBA00007484"/>
    </source>
</evidence>
<dbReference type="Proteomes" id="UP000322454">
    <property type="component" value="Unassembled WGS sequence"/>
</dbReference>
<dbReference type="Pfam" id="PF00717">
    <property type="entry name" value="Peptidase_S24"/>
    <property type="match status" value="1"/>
</dbReference>
<dbReference type="InterPro" id="IPR039418">
    <property type="entry name" value="LexA-like"/>
</dbReference>
<dbReference type="InterPro" id="IPR006200">
    <property type="entry name" value="LexA"/>
</dbReference>
<keyword evidence="4" id="KW-0227">DNA damage</keyword>
<keyword evidence="5 12" id="KW-0378">Hydrolase</keyword>
<dbReference type="GO" id="GO:0006260">
    <property type="term" value="P:DNA replication"/>
    <property type="evidence" value="ECO:0007669"/>
    <property type="project" value="UniProtKB-KW"/>
</dbReference>
<keyword evidence="10" id="KW-0234">DNA repair</keyword>
<dbReference type="EC" id="3.4.21.88" evidence="14"/>
<evidence type="ECO:0000313" key="15">
    <source>
        <dbReference type="Proteomes" id="UP000322454"/>
    </source>
</evidence>
<keyword evidence="8" id="KW-0238">DNA-binding</keyword>
<dbReference type="GO" id="GO:0003677">
    <property type="term" value="F:DNA binding"/>
    <property type="evidence" value="ECO:0007669"/>
    <property type="project" value="UniProtKB-KW"/>
</dbReference>
<evidence type="ECO:0000256" key="9">
    <source>
        <dbReference type="ARBA" id="ARBA00023163"/>
    </source>
</evidence>
<dbReference type="NCBIfam" id="TIGR00498">
    <property type="entry name" value="lexA"/>
    <property type="match status" value="1"/>
</dbReference>
<evidence type="ECO:0000256" key="11">
    <source>
        <dbReference type="ARBA" id="ARBA00023236"/>
    </source>
</evidence>
<proteinExistence type="inferred from homology"/>
<accession>A0A520XGF3</accession>
<dbReference type="SUPFAM" id="SSF51306">
    <property type="entry name" value="LexA/Signal peptidase"/>
    <property type="match status" value="1"/>
</dbReference>
<dbReference type="GO" id="GO:0004252">
    <property type="term" value="F:serine-type endopeptidase activity"/>
    <property type="evidence" value="ECO:0007669"/>
    <property type="project" value="UniProtKB-EC"/>
</dbReference>
<dbReference type="InterPro" id="IPR015927">
    <property type="entry name" value="Peptidase_S24_S26A/B/C"/>
</dbReference>
<reference evidence="14 15" key="1">
    <citation type="submission" date="2019-01" db="EMBL/GenBank/DDBJ databases">
        <title>Insights into ecological role of a new deltaproteobacterial order Candidatus Sinidesulfobacterales (Sva0485) by metagenomics and metatranscriptomics.</title>
        <authorList>
            <person name="Tan S."/>
            <person name="Liu J."/>
            <person name="Fang Y."/>
            <person name="Hedlund B."/>
            <person name="Lian Z.-H."/>
            <person name="Huang L.-Y."/>
            <person name="Li J.-T."/>
            <person name="Huang L.-N."/>
            <person name="Li W.-J."/>
            <person name="Jiang H.-C."/>
            <person name="Dong H.-L."/>
            <person name="Shu W.-S."/>
        </authorList>
    </citation>
    <scope>NUCLEOTIDE SEQUENCE [LARGE SCALE GENOMIC DNA]</scope>
    <source>
        <strain evidence="14">AP4</strain>
    </source>
</reference>
<evidence type="ECO:0000256" key="6">
    <source>
        <dbReference type="ARBA" id="ARBA00022813"/>
    </source>
</evidence>
<evidence type="ECO:0000256" key="4">
    <source>
        <dbReference type="ARBA" id="ARBA00022763"/>
    </source>
</evidence>
<dbReference type="InterPro" id="IPR036286">
    <property type="entry name" value="LexA/Signal_pep-like_sf"/>
</dbReference>
<dbReference type="PANTHER" id="PTHR33516:SF2">
    <property type="entry name" value="LEXA REPRESSOR-RELATED"/>
    <property type="match status" value="1"/>
</dbReference>
<keyword evidence="6 12" id="KW-0068">Autocatalytic cleavage</keyword>
<organism evidence="14 15">
    <name type="scientific">Candidatus Acidulodesulfobacterium acidiphilum</name>
    <dbReference type="NCBI Taxonomy" id="2597224"/>
    <lineage>
        <taxon>Bacteria</taxon>
        <taxon>Deltaproteobacteria</taxon>
        <taxon>Candidatus Acidulodesulfobacterales</taxon>
        <taxon>Candidatus Acidulodesulfobacterium</taxon>
    </lineage>
</organism>
<keyword evidence="2" id="KW-0678">Repressor</keyword>
<protein>
    <submittedName>
        <fullName evidence="14">Repressor LexA</fullName>
        <ecNumber evidence="14">3.4.21.88</ecNumber>
    </submittedName>
</protein>
<dbReference type="GO" id="GO:0009432">
    <property type="term" value="P:SOS response"/>
    <property type="evidence" value="ECO:0007669"/>
    <property type="project" value="UniProtKB-KW"/>
</dbReference>
<dbReference type="SUPFAM" id="SSF46785">
    <property type="entry name" value="Winged helix' DNA-binding domain"/>
    <property type="match status" value="1"/>
</dbReference>
<dbReference type="GO" id="GO:0006281">
    <property type="term" value="P:DNA repair"/>
    <property type="evidence" value="ECO:0007669"/>
    <property type="project" value="UniProtKB-KW"/>
</dbReference>
<dbReference type="PRINTS" id="PR00726">
    <property type="entry name" value="LEXASERPTASE"/>
</dbReference>